<dbReference type="Pfam" id="PF06347">
    <property type="entry name" value="SH3_4"/>
    <property type="match status" value="2"/>
</dbReference>
<feature type="compositionally biased region" description="Polar residues" evidence="1">
    <location>
        <begin position="172"/>
        <end position="185"/>
    </location>
</feature>
<evidence type="ECO:0000256" key="2">
    <source>
        <dbReference type="SAM" id="SignalP"/>
    </source>
</evidence>
<evidence type="ECO:0008006" key="5">
    <source>
        <dbReference type="Google" id="ProtNLM"/>
    </source>
</evidence>
<dbReference type="InterPro" id="IPR010466">
    <property type="entry name" value="DUF1058"/>
</dbReference>
<dbReference type="EMBL" id="BSFE01000012">
    <property type="protein sequence ID" value="GLK53600.1"/>
    <property type="molecule type" value="Genomic_DNA"/>
</dbReference>
<feature type="chain" id="PRO_5040844851" description="SH3-like domain-containing protein" evidence="2">
    <location>
        <begin position="25"/>
        <end position="193"/>
    </location>
</feature>
<name>A0A9W6IQP8_9PROT</name>
<proteinExistence type="predicted"/>
<protein>
    <recommendedName>
        <fullName evidence="5">SH3-like domain-containing protein</fullName>
    </recommendedName>
</protein>
<evidence type="ECO:0000313" key="3">
    <source>
        <dbReference type="EMBL" id="GLK53600.1"/>
    </source>
</evidence>
<accession>A0A9W6IQP8</accession>
<gene>
    <name evidence="3" type="ORF">GCM10017621_31080</name>
</gene>
<keyword evidence="2" id="KW-0732">Signal</keyword>
<feature type="region of interest" description="Disordered" evidence="1">
    <location>
        <begin position="166"/>
        <end position="193"/>
    </location>
</feature>
<dbReference type="RefSeq" id="WP_271187944.1">
    <property type="nucleotide sequence ID" value="NZ_BSFE01000012.1"/>
</dbReference>
<dbReference type="Gene3D" id="2.30.30.40">
    <property type="entry name" value="SH3 Domains"/>
    <property type="match status" value="1"/>
</dbReference>
<reference evidence="3" key="1">
    <citation type="journal article" date="2014" name="Int. J. Syst. Evol. Microbiol.">
        <title>Complete genome sequence of Corynebacterium casei LMG S-19264T (=DSM 44701T), isolated from a smear-ripened cheese.</title>
        <authorList>
            <consortium name="US DOE Joint Genome Institute (JGI-PGF)"/>
            <person name="Walter F."/>
            <person name="Albersmeier A."/>
            <person name="Kalinowski J."/>
            <person name="Ruckert C."/>
        </authorList>
    </citation>
    <scope>NUCLEOTIDE SEQUENCE</scope>
    <source>
        <strain evidence="3">VKM B-1513</strain>
    </source>
</reference>
<sequence length="193" mass="21111">MRRSIMLALALSAAALASAASAFAQDDSDRADTPSGQQVPRFVSLKVDVANGRSGPSRSHPIAWRYVRAGLPMEVIAETPDWRRVRDPDGEVTWMHRSILSGRRSVWTLDETPLHARDNGDSPVEAIAGPGVVLSLERCRTGWCRVEAQGYRGWARTDTLWGVYPEERADAETQTGDGSAVLSTTRPRDTALP</sequence>
<evidence type="ECO:0000313" key="4">
    <source>
        <dbReference type="Proteomes" id="UP001143486"/>
    </source>
</evidence>
<feature type="signal peptide" evidence="2">
    <location>
        <begin position="1"/>
        <end position="24"/>
    </location>
</feature>
<organism evidence="3 4">
    <name type="scientific">Maricaulis virginensis</name>
    <dbReference type="NCBI Taxonomy" id="144022"/>
    <lineage>
        <taxon>Bacteria</taxon>
        <taxon>Pseudomonadati</taxon>
        <taxon>Pseudomonadota</taxon>
        <taxon>Alphaproteobacteria</taxon>
        <taxon>Maricaulales</taxon>
        <taxon>Maricaulaceae</taxon>
        <taxon>Maricaulis</taxon>
    </lineage>
</organism>
<reference evidence="3" key="2">
    <citation type="submission" date="2023-01" db="EMBL/GenBank/DDBJ databases">
        <authorList>
            <person name="Sun Q."/>
            <person name="Evtushenko L."/>
        </authorList>
    </citation>
    <scope>NUCLEOTIDE SEQUENCE</scope>
    <source>
        <strain evidence="3">VKM B-1513</strain>
    </source>
</reference>
<dbReference type="AlphaFoldDB" id="A0A9W6IQP8"/>
<evidence type="ECO:0000256" key="1">
    <source>
        <dbReference type="SAM" id="MobiDB-lite"/>
    </source>
</evidence>
<keyword evidence="4" id="KW-1185">Reference proteome</keyword>
<dbReference type="Proteomes" id="UP001143486">
    <property type="component" value="Unassembled WGS sequence"/>
</dbReference>
<comment type="caution">
    <text evidence="3">The sequence shown here is derived from an EMBL/GenBank/DDBJ whole genome shotgun (WGS) entry which is preliminary data.</text>
</comment>